<comment type="caution">
    <text evidence="1">The sequence shown here is derived from an EMBL/GenBank/DDBJ whole genome shotgun (WGS) entry which is preliminary data.</text>
</comment>
<protein>
    <submittedName>
        <fullName evidence="1">Uncharacterized protein</fullName>
    </submittedName>
</protein>
<name>A0A9Q5GKX2_CLOBE</name>
<dbReference type="Proteomes" id="UP000821656">
    <property type="component" value="Unassembled WGS sequence"/>
</dbReference>
<dbReference type="EMBL" id="JABSXK010000001">
    <property type="protein sequence ID" value="NRV11754.1"/>
    <property type="molecule type" value="Genomic_DNA"/>
</dbReference>
<evidence type="ECO:0000313" key="2">
    <source>
        <dbReference type="Proteomes" id="UP000821656"/>
    </source>
</evidence>
<organism evidence="1 2">
    <name type="scientific">Clostridium beijerinckii</name>
    <name type="common">Clostridium MP</name>
    <dbReference type="NCBI Taxonomy" id="1520"/>
    <lineage>
        <taxon>Bacteria</taxon>
        <taxon>Bacillati</taxon>
        <taxon>Bacillota</taxon>
        <taxon>Clostridia</taxon>
        <taxon>Eubacteriales</taxon>
        <taxon>Clostridiaceae</taxon>
        <taxon>Clostridium</taxon>
    </lineage>
</organism>
<accession>A0A9Q5GKX2</accession>
<reference evidence="1" key="1">
    <citation type="submission" date="2020-05" db="EMBL/GenBank/DDBJ databases">
        <title>Genomic insights into acetone-butanol-ethanol (ABE) fermentation by sequencing solventogenic clostridia strains.</title>
        <authorList>
            <person name="Brown S."/>
        </authorList>
    </citation>
    <scope>NUCLEOTIDE SEQUENCE</scope>
    <source>
        <strain evidence="1">DJ126</strain>
    </source>
</reference>
<dbReference type="AlphaFoldDB" id="A0A9Q5GKX2"/>
<proteinExistence type="predicted"/>
<gene>
    <name evidence="1" type="ORF">DFH45_004717</name>
</gene>
<sequence>MQRAVNRGWVNPYDSPLKQLANSYSESKHIISEIKE</sequence>
<evidence type="ECO:0000313" key="1">
    <source>
        <dbReference type="EMBL" id="NRV11754.1"/>
    </source>
</evidence>